<feature type="region of interest" description="Disordered" evidence="3">
    <location>
        <begin position="372"/>
        <end position="421"/>
    </location>
</feature>
<reference evidence="5" key="1">
    <citation type="submission" date="2015-08" db="EMBL/GenBank/DDBJ databases">
        <authorList>
            <person name="Babu N.S."/>
            <person name="Beckwith C.J."/>
            <person name="Beseler K.G."/>
            <person name="Brison A."/>
            <person name="Carone J.V."/>
            <person name="Caskin T.P."/>
            <person name="Diamond M."/>
            <person name="Durham M.E."/>
            <person name="Foxe J.M."/>
            <person name="Go M."/>
            <person name="Henderson B.A."/>
            <person name="Jones I.B."/>
            <person name="McGettigan J.A."/>
            <person name="Micheletti S.J."/>
            <person name="Nasrallah M.E."/>
            <person name="Ortiz D."/>
            <person name="Piller C.R."/>
            <person name="Privatt S.R."/>
            <person name="Schneider S.L."/>
            <person name="Sharp S."/>
            <person name="Smith T.C."/>
            <person name="Stanton J.D."/>
            <person name="Ullery H.E."/>
            <person name="Wilson R.J."/>
            <person name="Serrano M.G."/>
            <person name="Buck G."/>
            <person name="Lee V."/>
            <person name="Wang Y."/>
            <person name="Carvalho R."/>
            <person name="Voegtly L."/>
            <person name="Shi R."/>
            <person name="Duckworth R."/>
            <person name="Johnson A."/>
            <person name="Loviza R."/>
            <person name="Walstead R."/>
            <person name="Shah Z."/>
            <person name="Kiflezghi M."/>
            <person name="Wade K."/>
            <person name="Ball S.L."/>
            <person name="Bradley K.W."/>
            <person name="Asai D.J."/>
            <person name="Bowman C.A."/>
            <person name="Russell D.A."/>
            <person name="Pope W.H."/>
            <person name="Jacobs-Sera D."/>
            <person name="Hendrix R.W."/>
            <person name="Hatfull G.F."/>
        </authorList>
    </citation>
    <scope>NUCLEOTIDE SEQUENCE</scope>
</reference>
<accession>A0A2P2BXB1</accession>
<sequence length="626" mass="65341">MSEWSLSLDFGTSNTTASYRIGRDEPRPVQLTSEGFQMPSAVLVTHGQVKVGLEAVRTQQLAPEGFVEAPKLLLGHDTTLLGGHEIPVPDLVAWVLQAAARRAIRTAGGTRPARVVLTHPYDFARPRREALLEAWARTGIRAGSVSLVSEPLAALAYYTHGNPAPRGRVLAVLDVGGGTCDIAVTRATGDPREPYVVIGHNGHDALAGRAVDGLLLTHVLAQLHSLGRSSLAEALTYPDGPVGLAAHRNLVDQIRQAKHALADTEDAVIVVGGLGPVDGRDAEAATTLTLTYSELAAIAEPVTSEIRNLTLRTLADAGVDAHTLHHLYLTGGSSLLRPLAHTIEELLGGRPGTRDNPKTVVTLGAHYTLDRTESRRPIAAAGQSPTQQPVSRDPATLAPPPIQARASGSAPPSLASAGRLGGSRPLSVAGGVSALLLVVAAVITVVVLSNRSSDTPRGPIATGTSTPTSVTTPSATAGTDSYDQLLDHVAVDPSECSPALVFGGTQGARCETTTEFEDQTFPLVVEYVLVDDGAAVSETFGDTIGDLEPGDCAIGYGVSDWTLSGDPADLVLGQIACFLDGSQDLGHNVLAWTIDADGVVGKVFDPTSAASRQALYAWWGDWRLPA</sequence>
<proteinExistence type="predicted"/>
<name>A0A2P2BXB1_9ZZZZ</name>
<dbReference type="PANTHER" id="PTHR42749">
    <property type="entry name" value="CELL SHAPE-DETERMINING PROTEIN MREB"/>
    <property type="match status" value="1"/>
</dbReference>
<dbReference type="PANTHER" id="PTHR42749:SF1">
    <property type="entry name" value="CELL SHAPE-DETERMINING PROTEIN MREB"/>
    <property type="match status" value="1"/>
</dbReference>
<dbReference type="GO" id="GO:0005524">
    <property type="term" value="F:ATP binding"/>
    <property type="evidence" value="ECO:0007669"/>
    <property type="project" value="UniProtKB-KW"/>
</dbReference>
<dbReference type="InterPro" id="IPR013126">
    <property type="entry name" value="Hsp_70_fam"/>
</dbReference>
<dbReference type="InterPro" id="IPR043129">
    <property type="entry name" value="ATPase_NBD"/>
</dbReference>
<gene>
    <name evidence="5" type="ORF">NOCA2150137</name>
</gene>
<dbReference type="GO" id="GO:0140662">
    <property type="term" value="F:ATP-dependent protein folding chaperone"/>
    <property type="evidence" value="ECO:0007669"/>
    <property type="project" value="InterPro"/>
</dbReference>
<dbReference type="Gene3D" id="3.90.640.10">
    <property type="entry name" value="Actin, Chain A, domain 4"/>
    <property type="match status" value="1"/>
</dbReference>
<feature type="region of interest" description="Disordered" evidence="3">
    <location>
        <begin position="452"/>
        <end position="479"/>
    </location>
</feature>
<dbReference type="AlphaFoldDB" id="A0A2P2BXB1"/>
<feature type="compositionally biased region" description="Low complexity" evidence="3">
    <location>
        <begin position="461"/>
        <end position="479"/>
    </location>
</feature>
<feature type="compositionally biased region" description="Low complexity" evidence="3">
    <location>
        <begin position="404"/>
        <end position="418"/>
    </location>
</feature>
<organism evidence="5">
    <name type="scientific">metagenome</name>
    <dbReference type="NCBI Taxonomy" id="256318"/>
    <lineage>
        <taxon>unclassified sequences</taxon>
        <taxon>metagenomes</taxon>
    </lineage>
</organism>
<evidence type="ECO:0000256" key="2">
    <source>
        <dbReference type="ARBA" id="ARBA00022840"/>
    </source>
</evidence>
<evidence type="ECO:0008006" key="6">
    <source>
        <dbReference type="Google" id="ProtNLM"/>
    </source>
</evidence>
<evidence type="ECO:0000256" key="3">
    <source>
        <dbReference type="SAM" id="MobiDB-lite"/>
    </source>
</evidence>
<dbReference type="EMBL" id="CZKA01000007">
    <property type="protein sequence ID" value="CUR54395.1"/>
    <property type="molecule type" value="Genomic_DNA"/>
</dbReference>
<dbReference type="SUPFAM" id="SSF53067">
    <property type="entry name" value="Actin-like ATPase domain"/>
    <property type="match status" value="2"/>
</dbReference>
<keyword evidence="2" id="KW-0067">ATP-binding</keyword>
<protein>
    <recommendedName>
        <fullName evidence="6">Hsp70 protein</fullName>
    </recommendedName>
</protein>
<keyword evidence="4" id="KW-0472">Membrane</keyword>
<keyword evidence="1" id="KW-0547">Nucleotide-binding</keyword>
<evidence type="ECO:0000256" key="1">
    <source>
        <dbReference type="ARBA" id="ARBA00022741"/>
    </source>
</evidence>
<feature type="transmembrane region" description="Helical" evidence="4">
    <location>
        <begin position="426"/>
        <end position="448"/>
    </location>
</feature>
<dbReference type="Gene3D" id="3.30.420.40">
    <property type="match status" value="2"/>
</dbReference>
<dbReference type="Pfam" id="PF00012">
    <property type="entry name" value="HSP70"/>
    <property type="match status" value="1"/>
</dbReference>
<evidence type="ECO:0000256" key="4">
    <source>
        <dbReference type="SAM" id="Phobius"/>
    </source>
</evidence>
<keyword evidence="4" id="KW-1133">Transmembrane helix</keyword>
<keyword evidence="4" id="KW-0812">Transmembrane</keyword>
<evidence type="ECO:0000313" key="5">
    <source>
        <dbReference type="EMBL" id="CUR54395.1"/>
    </source>
</evidence>